<dbReference type="InterPro" id="IPR000095">
    <property type="entry name" value="CRIB_dom"/>
</dbReference>
<protein>
    <recommendedName>
        <fullName evidence="2">CRIB domain-containing protein</fullName>
    </recommendedName>
</protein>
<dbReference type="STRING" id="3983.A0A2C9US44"/>
<feature type="domain" description="CRIB" evidence="2">
    <location>
        <begin position="102"/>
        <end position="115"/>
    </location>
</feature>
<dbReference type="Pfam" id="PF00786">
    <property type="entry name" value="PBD"/>
    <property type="match status" value="1"/>
</dbReference>
<accession>A0A2C9US44</accession>
<comment type="caution">
    <text evidence="3">The sequence shown here is derived from an EMBL/GenBank/DDBJ whole genome shotgun (WGS) entry which is preliminary data.</text>
</comment>
<dbReference type="GO" id="GO:0009860">
    <property type="term" value="P:pollen tube growth"/>
    <property type="evidence" value="ECO:0000318"/>
    <property type="project" value="GO_Central"/>
</dbReference>
<dbReference type="Gene3D" id="3.90.810.10">
    <property type="entry name" value="CRIB domain"/>
    <property type="match status" value="1"/>
</dbReference>
<dbReference type="PROSITE" id="PS50108">
    <property type="entry name" value="CRIB"/>
    <property type="match status" value="1"/>
</dbReference>
<gene>
    <name evidence="3" type="ORF">MANES_12G006100v8</name>
</gene>
<feature type="region of interest" description="Disordered" evidence="1">
    <location>
        <begin position="26"/>
        <end position="55"/>
    </location>
</feature>
<evidence type="ECO:0000313" key="3">
    <source>
        <dbReference type="EMBL" id="OAY34246.1"/>
    </source>
</evidence>
<dbReference type="InterPro" id="IPR036936">
    <property type="entry name" value="CRIB_dom_sf"/>
</dbReference>
<dbReference type="OrthoDB" id="678664at2759"/>
<name>A0A2C9US44_MANES</name>
<evidence type="ECO:0000256" key="1">
    <source>
        <dbReference type="SAM" id="MobiDB-lite"/>
    </source>
</evidence>
<organism evidence="3 4">
    <name type="scientific">Manihot esculenta</name>
    <name type="common">Cassava</name>
    <name type="synonym">Jatropha manihot</name>
    <dbReference type="NCBI Taxonomy" id="3983"/>
    <lineage>
        <taxon>Eukaryota</taxon>
        <taxon>Viridiplantae</taxon>
        <taxon>Streptophyta</taxon>
        <taxon>Embryophyta</taxon>
        <taxon>Tracheophyta</taxon>
        <taxon>Spermatophyta</taxon>
        <taxon>Magnoliopsida</taxon>
        <taxon>eudicotyledons</taxon>
        <taxon>Gunneridae</taxon>
        <taxon>Pentapetalae</taxon>
        <taxon>rosids</taxon>
        <taxon>fabids</taxon>
        <taxon>Malpighiales</taxon>
        <taxon>Euphorbiaceae</taxon>
        <taxon>Crotonoideae</taxon>
        <taxon>Manihoteae</taxon>
        <taxon>Manihot</taxon>
    </lineage>
</organism>
<dbReference type="EMBL" id="CM004398">
    <property type="protein sequence ID" value="OAY34246.1"/>
    <property type="molecule type" value="Genomic_DNA"/>
</dbReference>
<dbReference type="PANTHER" id="PTHR46931">
    <property type="entry name" value="CRIB DOMAIN-CONTAINING PROTEIN RIC2"/>
    <property type="match status" value="1"/>
</dbReference>
<evidence type="ECO:0000259" key="2">
    <source>
        <dbReference type="PROSITE" id="PS50108"/>
    </source>
</evidence>
<proteinExistence type="predicted"/>
<dbReference type="Gramene" id="Manes.12G006100.1.v8.1">
    <property type="protein sequence ID" value="Manes.12G006100.1.v8.1.CDS"/>
    <property type="gene ID" value="Manes.12G006100.v8.1"/>
</dbReference>
<dbReference type="GO" id="GO:0005886">
    <property type="term" value="C:plasma membrane"/>
    <property type="evidence" value="ECO:0000318"/>
    <property type="project" value="GO_Central"/>
</dbReference>
<dbReference type="AlphaFoldDB" id="A0A2C9US44"/>
<dbReference type="Proteomes" id="UP000091857">
    <property type="component" value="Chromosome 12"/>
</dbReference>
<keyword evidence="4" id="KW-1185">Reference proteome</keyword>
<dbReference type="InterPro" id="IPR044509">
    <property type="entry name" value="RIC2/4"/>
</dbReference>
<dbReference type="PANTHER" id="PTHR46931:SF6">
    <property type="entry name" value="CRIB DOMAIN-CONTAINING PROTEIN RIC4"/>
    <property type="match status" value="1"/>
</dbReference>
<dbReference type="OMA" id="DPIRGWD"/>
<sequence>MRDRMERLVLLPFSIGCVSESSVAIGVHHPRRTKQPPPPPIRKKEDDEESLSSSESMKNGLKFLAVSKPNISDRFHRLVKGFKTFSQLFVYEEEIEELEMEIGVPTDVKHVTHIGWDGSANTNPIQGWDNLIPPELLSLQPPASLRQLEISMAAQSDSPALVKPSSA</sequence>
<reference evidence="4" key="1">
    <citation type="journal article" date="2016" name="Nat. Biotechnol.">
        <title>Sequencing wild and cultivated cassava and related species reveals extensive interspecific hybridization and genetic diversity.</title>
        <authorList>
            <person name="Bredeson J.V."/>
            <person name="Lyons J.B."/>
            <person name="Prochnik S.E."/>
            <person name="Wu G.A."/>
            <person name="Ha C.M."/>
            <person name="Edsinger-Gonzales E."/>
            <person name="Grimwood J."/>
            <person name="Schmutz J."/>
            <person name="Rabbi I.Y."/>
            <person name="Egesi C."/>
            <person name="Nauluvula P."/>
            <person name="Lebot V."/>
            <person name="Ndunguru J."/>
            <person name="Mkamilo G."/>
            <person name="Bart R.S."/>
            <person name="Setter T.L."/>
            <person name="Gleadow R.M."/>
            <person name="Kulakow P."/>
            <person name="Ferguson M.E."/>
            <person name="Rounsley S."/>
            <person name="Rokhsar D.S."/>
        </authorList>
    </citation>
    <scope>NUCLEOTIDE SEQUENCE [LARGE SCALE GENOMIC DNA]</scope>
    <source>
        <strain evidence="4">cv. AM560-2</strain>
    </source>
</reference>
<evidence type="ECO:0000313" key="4">
    <source>
        <dbReference type="Proteomes" id="UP000091857"/>
    </source>
</evidence>